<dbReference type="PROSITE" id="PS00149">
    <property type="entry name" value="SULFATASE_2"/>
    <property type="match status" value="1"/>
</dbReference>
<evidence type="ECO:0000313" key="9">
    <source>
        <dbReference type="EMBL" id="MBK1879303.1"/>
    </source>
</evidence>
<dbReference type="AlphaFoldDB" id="A0A934S5G6"/>
<keyword evidence="4 7" id="KW-0732">Signal</keyword>
<dbReference type="InterPro" id="IPR050738">
    <property type="entry name" value="Sulfatase"/>
</dbReference>
<organism evidence="9 10">
    <name type="scientific">Pelagicoccus mobilis</name>
    <dbReference type="NCBI Taxonomy" id="415221"/>
    <lineage>
        <taxon>Bacteria</taxon>
        <taxon>Pseudomonadati</taxon>
        <taxon>Verrucomicrobiota</taxon>
        <taxon>Opitutia</taxon>
        <taxon>Puniceicoccales</taxon>
        <taxon>Pelagicoccaceae</taxon>
        <taxon>Pelagicoccus</taxon>
    </lineage>
</organism>
<name>A0A934S5G6_9BACT</name>
<reference evidence="9" key="1">
    <citation type="submission" date="2021-01" db="EMBL/GenBank/DDBJ databases">
        <title>Modified the classification status of verrucomicrobia.</title>
        <authorList>
            <person name="Feng X."/>
        </authorList>
    </citation>
    <scope>NUCLEOTIDE SEQUENCE</scope>
    <source>
        <strain evidence="9">KCTC 13126</strain>
    </source>
</reference>
<evidence type="ECO:0000256" key="4">
    <source>
        <dbReference type="ARBA" id="ARBA00022729"/>
    </source>
</evidence>
<dbReference type="EMBL" id="JAENIL010000044">
    <property type="protein sequence ID" value="MBK1879303.1"/>
    <property type="molecule type" value="Genomic_DNA"/>
</dbReference>
<evidence type="ECO:0000256" key="7">
    <source>
        <dbReference type="SAM" id="SignalP"/>
    </source>
</evidence>
<dbReference type="GO" id="GO:0004065">
    <property type="term" value="F:arylsulfatase activity"/>
    <property type="evidence" value="ECO:0007669"/>
    <property type="project" value="TreeGrafter"/>
</dbReference>
<accession>A0A934S5G6</accession>
<sequence>MKKRILSMLATGLVALSAHAAEKPNVVLMLADNLGYGDLSCYNGGSRGGITTPNIDQLASEGMRFTQFLCEPGCTPSRAGLLTGQYSIRSGMSLIIVPGASGGLQPDDVTLGTTMKSAGYNTTYVGKWHLGPEAQSQPQNQGFDQWLVGFKGTTDSVLYSESLKTAGAPDGLQKAAATYITEAKKPGEAAKVVQIYDREYRRQIESDIADAAVGYIKEQADKEDPFFLMVGWTRPHFPNDAHPDFVGKSNAGPYGDSIVELDARTGQVLDAIDEAGIKNNTIVIWLSDNGATVTGTVPAEVGGGSNGPFRGELGDGYEGSIRTAGMIRWPGKIAPSVNNEMVSVHDFLPTLANIVGEELPDDRPYDGFDQTDWLLGKQVKSNRQHLLTFVGDRLIAVRWNQFRIYPIEYHSSSTNPVLGGYLGTIRETAGMPRIYDINADPGELMDIAVSGNGWVLGIYSKLIKEYKATLKDHPNPPAPNMTKF</sequence>
<feature type="signal peptide" evidence="7">
    <location>
        <begin position="1"/>
        <end position="20"/>
    </location>
</feature>
<feature type="chain" id="PRO_5037175330" evidence="7">
    <location>
        <begin position="21"/>
        <end position="484"/>
    </location>
</feature>
<dbReference type="Gene3D" id="3.30.1120.10">
    <property type="match status" value="1"/>
</dbReference>
<dbReference type="Pfam" id="PF00884">
    <property type="entry name" value="Sulfatase"/>
    <property type="match status" value="1"/>
</dbReference>
<keyword evidence="3" id="KW-0479">Metal-binding</keyword>
<evidence type="ECO:0000256" key="3">
    <source>
        <dbReference type="ARBA" id="ARBA00022723"/>
    </source>
</evidence>
<evidence type="ECO:0000256" key="6">
    <source>
        <dbReference type="ARBA" id="ARBA00022837"/>
    </source>
</evidence>
<protein>
    <submittedName>
        <fullName evidence="9">Sulfatase-like hydrolase/transferase</fullName>
    </submittedName>
</protein>
<feature type="domain" description="Sulfatase N-terminal" evidence="8">
    <location>
        <begin position="24"/>
        <end position="356"/>
    </location>
</feature>
<dbReference type="InterPro" id="IPR024607">
    <property type="entry name" value="Sulfatase_CS"/>
</dbReference>
<gene>
    <name evidence="9" type="ORF">JIN87_20620</name>
</gene>
<keyword evidence="10" id="KW-1185">Reference proteome</keyword>
<evidence type="ECO:0000259" key="8">
    <source>
        <dbReference type="Pfam" id="PF00884"/>
    </source>
</evidence>
<comment type="caution">
    <text evidence="9">The sequence shown here is derived from an EMBL/GenBank/DDBJ whole genome shotgun (WGS) entry which is preliminary data.</text>
</comment>
<dbReference type="RefSeq" id="WP_200357514.1">
    <property type="nucleotide sequence ID" value="NZ_JAENIL010000044.1"/>
</dbReference>
<keyword evidence="5 9" id="KW-0378">Hydrolase</keyword>
<evidence type="ECO:0000256" key="1">
    <source>
        <dbReference type="ARBA" id="ARBA00001913"/>
    </source>
</evidence>
<dbReference type="InterPro" id="IPR000917">
    <property type="entry name" value="Sulfatase_N"/>
</dbReference>
<dbReference type="PANTHER" id="PTHR42693:SF42">
    <property type="entry name" value="ARYLSULFATASE G"/>
    <property type="match status" value="1"/>
</dbReference>
<evidence type="ECO:0000256" key="2">
    <source>
        <dbReference type="ARBA" id="ARBA00008779"/>
    </source>
</evidence>
<dbReference type="Proteomes" id="UP000617628">
    <property type="component" value="Unassembled WGS sequence"/>
</dbReference>
<dbReference type="SUPFAM" id="SSF53649">
    <property type="entry name" value="Alkaline phosphatase-like"/>
    <property type="match status" value="1"/>
</dbReference>
<dbReference type="InterPro" id="IPR017850">
    <property type="entry name" value="Alkaline_phosphatase_core_sf"/>
</dbReference>
<comment type="cofactor">
    <cofactor evidence="1">
        <name>Ca(2+)</name>
        <dbReference type="ChEBI" id="CHEBI:29108"/>
    </cofactor>
</comment>
<keyword evidence="6" id="KW-0106">Calcium</keyword>
<evidence type="ECO:0000256" key="5">
    <source>
        <dbReference type="ARBA" id="ARBA00022801"/>
    </source>
</evidence>
<dbReference type="GO" id="GO:0046872">
    <property type="term" value="F:metal ion binding"/>
    <property type="evidence" value="ECO:0007669"/>
    <property type="project" value="UniProtKB-KW"/>
</dbReference>
<proteinExistence type="inferred from homology"/>
<dbReference type="PANTHER" id="PTHR42693">
    <property type="entry name" value="ARYLSULFATASE FAMILY MEMBER"/>
    <property type="match status" value="1"/>
</dbReference>
<dbReference type="Gene3D" id="3.40.720.10">
    <property type="entry name" value="Alkaline Phosphatase, subunit A"/>
    <property type="match status" value="1"/>
</dbReference>
<evidence type="ECO:0000313" key="10">
    <source>
        <dbReference type="Proteomes" id="UP000617628"/>
    </source>
</evidence>
<comment type="similarity">
    <text evidence="2">Belongs to the sulfatase family.</text>
</comment>